<evidence type="ECO:0000256" key="2">
    <source>
        <dbReference type="ARBA" id="ARBA00013017"/>
    </source>
</evidence>
<comment type="similarity">
    <text evidence="1">Belongs to the peroxiredoxin family. AhpC/Prx1 subfamily.</text>
</comment>
<evidence type="ECO:0000256" key="1">
    <source>
        <dbReference type="ARBA" id="ARBA00009796"/>
    </source>
</evidence>
<dbReference type="InterPro" id="IPR024706">
    <property type="entry name" value="Peroxiredoxin_AhpC-typ"/>
</dbReference>
<dbReference type="GO" id="GO:0042744">
    <property type="term" value="P:hydrogen peroxide catabolic process"/>
    <property type="evidence" value="ECO:0007669"/>
    <property type="project" value="TreeGrafter"/>
</dbReference>
<dbReference type="InterPro" id="IPR013766">
    <property type="entry name" value="Thioredoxin_domain"/>
</dbReference>
<keyword evidence="6" id="KW-0049">Antioxidant</keyword>
<evidence type="ECO:0000259" key="8">
    <source>
        <dbReference type="PROSITE" id="PS51352"/>
    </source>
</evidence>
<keyword evidence="9" id="KW-0934">Plastid</keyword>
<comment type="function">
    <text evidence="6">Thiol-specific peroxidase that catalyzes the reduction of hydrogen peroxide and organic hydroperoxides to water and alcohols, respectively.</text>
</comment>
<feature type="domain" description="Thioredoxin" evidence="8">
    <location>
        <begin position="8"/>
        <end position="167"/>
    </location>
</feature>
<comment type="catalytic activity">
    <reaction evidence="5">
        <text>a hydroperoxide + [thioredoxin]-dithiol = an alcohol + [thioredoxin]-disulfide + H2O</text>
        <dbReference type="Rhea" id="RHEA:62620"/>
        <dbReference type="Rhea" id="RHEA-COMP:10698"/>
        <dbReference type="Rhea" id="RHEA-COMP:10700"/>
        <dbReference type="ChEBI" id="CHEBI:15377"/>
        <dbReference type="ChEBI" id="CHEBI:29950"/>
        <dbReference type="ChEBI" id="CHEBI:30879"/>
        <dbReference type="ChEBI" id="CHEBI:35924"/>
        <dbReference type="ChEBI" id="CHEBI:50058"/>
        <dbReference type="EC" id="1.11.1.24"/>
    </reaction>
</comment>
<evidence type="ECO:0000256" key="3">
    <source>
        <dbReference type="ARBA" id="ARBA00023002"/>
    </source>
</evidence>
<dbReference type="FunFam" id="3.40.30.10:FF:000063">
    <property type="entry name" value="2-Cys peroxiredoxin BAS1, chloroplastic"/>
    <property type="match status" value="1"/>
</dbReference>
<reference evidence="9" key="1">
    <citation type="submission" date="2017-05" db="EMBL/GenBank/DDBJ databases">
        <title>Plastid comparative genomics reveals ancient divergence between Glaucophyte genera.</title>
        <authorList>
            <person name="Figueroa-Martinez F.J."/>
            <person name="Jackson C."/>
            <person name="Reyes-Prieto A."/>
        </authorList>
    </citation>
    <scope>NUCLEOTIDE SEQUENCE</scope>
    <source>
        <strain evidence="9">SAG 46.84</strain>
    </source>
</reference>
<sequence>MNTYINSAQVGQLAPDFEATAVLNQEFKKIRLSDYKNKKYIVLFFYPLDFTFVCPTEITAFDDKYEEFTNLQTEILGVSVDSEYAHLAWLQTDRKSGGLGDLKYPLISDIKKIISNSYQVLSEKEGIALRGLFIIDKEGYIQYSTTNNLAFGRNVEEVLRTLKAIQYIQTHPDEVCPANWQPGQKTMVPDPIKSKNYFSALPE</sequence>
<keyword evidence="3 6" id="KW-0560">Oxidoreductase</keyword>
<dbReference type="PIRSF" id="PIRSF000239">
    <property type="entry name" value="AHPC"/>
    <property type="match status" value="1"/>
</dbReference>
<dbReference type="Gene3D" id="3.40.30.10">
    <property type="entry name" value="Glutaredoxin"/>
    <property type="match status" value="1"/>
</dbReference>
<dbReference type="SUPFAM" id="SSF52833">
    <property type="entry name" value="Thioredoxin-like"/>
    <property type="match status" value="1"/>
</dbReference>
<dbReference type="GO" id="GO:0006979">
    <property type="term" value="P:response to oxidative stress"/>
    <property type="evidence" value="ECO:0007669"/>
    <property type="project" value="TreeGrafter"/>
</dbReference>
<dbReference type="InterPro" id="IPR036249">
    <property type="entry name" value="Thioredoxin-like_sf"/>
</dbReference>
<dbReference type="PANTHER" id="PTHR10681:SF128">
    <property type="entry name" value="THIOREDOXIN-DEPENDENT PEROXIDE REDUCTASE, MITOCHONDRIAL"/>
    <property type="match status" value="1"/>
</dbReference>
<dbReference type="PROSITE" id="PS51352">
    <property type="entry name" value="THIOREDOXIN_2"/>
    <property type="match status" value="1"/>
</dbReference>
<protein>
    <recommendedName>
        <fullName evidence="2">thioredoxin-dependent peroxiredoxin</fullName>
        <ecNumber evidence="2">1.11.1.24</ecNumber>
    </recommendedName>
</protein>
<dbReference type="AlphaFoldDB" id="A0A3G1IVZ0"/>
<dbReference type="InterPro" id="IPR000866">
    <property type="entry name" value="AhpC/TSA"/>
</dbReference>
<keyword evidence="6" id="KW-0575">Peroxidase</keyword>
<dbReference type="EC" id="1.11.1.24" evidence="2"/>
<gene>
    <name evidence="9" type="primary">ycf42</name>
</gene>
<dbReference type="GeneID" id="38572606"/>
<proteinExistence type="inferred from homology"/>
<dbReference type="GO" id="GO:0033554">
    <property type="term" value="P:cellular response to stress"/>
    <property type="evidence" value="ECO:0007669"/>
    <property type="project" value="TreeGrafter"/>
</dbReference>
<organism evidence="9">
    <name type="scientific">Gloeochaete wittrockiana</name>
    <dbReference type="NCBI Taxonomy" id="38269"/>
    <lineage>
        <taxon>Eukaryota</taxon>
        <taxon>Glaucocystophyceae</taxon>
        <taxon>Gloeochaetales</taxon>
        <taxon>Gloeochaetaceae</taxon>
        <taxon>Gloeochaete</taxon>
    </lineage>
</organism>
<feature type="active site" description="Cysteine sulfenic acid (-SOH) intermediate; for peroxidase activity" evidence="7">
    <location>
        <position position="54"/>
    </location>
</feature>
<dbReference type="GO" id="GO:0008379">
    <property type="term" value="F:thioredoxin peroxidase activity"/>
    <property type="evidence" value="ECO:0007669"/>
    <property type="project" value="TreeGrafter"/>
</dbReference>
<evidence type="ECO:0000256" key="7">
    <source>
        <dbReference type="PIRSR" id="PIRSR000239-1"/>
    </source>
</evidence>
<geneLocation type="plastid" evidence="9"/>
<dbReference type="RefSeq" id="YP_009546141.1">
    <property type="nucleotide sequence ID" value="NC_040153.1"/>
</dbReference>
<dbReference type="CDD" id="cd03015">
    <property type="entry name" value="PRX_Typ2cys"/>
    <property type="match status" value="1"/>
</dbReference>
<dbReference type="Pfam" id="PF00578">
    <property type="entry name" value="AhpC-TSA"/>
    <property type="match status" value="1"/>
</dbReference>
<dbReference type="PANTHER" id="PTHR10681">
    <property type="entry name" value="THIOREDOXIN PEROXIDASE"/>
    <property type="match status" value="1"/>
</dbReference>
<evidence type="ECO:0000256" key="6">
    <source>
        <dbReference type="PIRNR" id="PIRNR000239"/>
    </source>
</evidence>
<dbReference type="InterPro" id="IPR019479">
    <property type="entry name" value="Peroxiredoxin_C"/>
</dbReference>
<keyword evidence="4" id="KW-1015">Disulfide bond</keyword>
<evidence type="ECO:0000313" key="9">
    <source>
        <dbReference type="EMBL" id="ASQ40202.1"/>
    </source>
</evidence>
<dbReference type="EMBL" id="MF167426">
    <property type="protein sequence ID" value="ASQ40202.1"/>
    <property type="molecule type" value="Genomic_DNA"/>
</dbReference>
<evidence type="ECO:0000256" key="4">
    <source>
        <dbReference type="ARBA" id="ARBA00023157"/>
    </source>
</evidence>
<evidence type="ECO:0000256" key="5">
    <source>
        <dbReference type="ARBA" id="ARBA00049091"/>
    </source>
</evidence>
<name>A0A3G1IVZ0_9EUKA</name>
<accession>A0A3G1IVZ0</accession>
<keyword evidence="6" id="KW-0676">Redox-active center</keyword>
<dbReference type="Pfam" id="PF10417">
    <property type="entry name" value="1-cysPrx_C"/>
    <property type="match status" value="1"/>
</dbReference>
<dbReference type="InterPro" id="IPR050217">
    <property type="entry name" value="Peroxiredoxin"/>
</dbReference>
<dbReference type="GO" id="GO:0045454">
    <property type="term" value="P:cell redox homeostasis"/>
    <property type="evidence" value="ECO:0007669"/>
    <property type="project" value="TreeGrafter"/>
</dbReference>